<evidence type="ECO:0000313" key="3">
    <source>
        <dbReference type="Proteomes" id="UP000016223"/>
    </source>
</evidence>
<dbReference type="InterPro" id="IPR025948">
    <property type="entry name" value="HTH-like_dom"/>
</dbReference>
<name>T1XLX4_VARPD</name>
<dbReference type="PANTHER" id="PTHR47515:SF1">
    <property type="entry name" value="BLR2054 PROTEIN"/>
    <property type="match status" value="1"/>
</dbReference>
<proteinExistence type="predicted"/>
<evidence type="ECO:0000313" key="2">
    <source>
        <dbReference type="EMBL" id="AGU53583.1"/>
    </source>
</evidence>
<dbReference type="Pfam" id="PF13276">
    <property type="entry name" value="HTH_21"/>
    <property type="match status" value="1"/>
</dbReference>
<dbReference type="KEGG" id="vpd:VAPA_2c10270"/>
<protein>
    <submittedName>
        <fullName evidence="2">Putative transposase, IS3/IS911 family</fullName>
    </submittedName>
</protein>
<dbReference type="HOGENOM" id="CLU_1795660_0_0_4"/>
<dbReference type="PANTHER" id="PTHR47515">
    <property type="entry name" value="LOW CALCIUM RESPONSE LOCUS PROTEIN T"/>
    <property type="match status" value="1"/>
</dbReference>
<sequence length="144" mass="16871">MHRSCRLSLLRRSTRYTESAARGPSALRQRIRDIAMSGPRFGCRRVLVMLEREGREVGKKPVYRLYRLERLQLRMKVTRRKRIALLRGKRTPHKPSRRHRCIGTPRSLKHDKRCSPSAMISERCVCCDRLRSPILATGNHAAWI</sequence>
<dbReference type="EMBL" id="CP003912">
    <property type="protein sequence ID" value="AGU53583.1"/>
    <property type="molecule type" value="Genomic_DNA"/>
</dbReference>
<accession>T1XLX4</accession>
<reference evidence="2 3" key="1">
    <citation type="submission" date="2012-10" db="EMBL/GenBank/DDBJ databases">
        <title>Genome sequence of Variovorax paradoxus B4.</title>
        <authorList>
            <person name="Schuldes J."/>
            <person name="Brandt U."/>
            <person name="Hiessl S."/>
            <person name="Wuebbeler J.H."/>
            <person name="Thuermer A."/>
            <person name="Steinbuechel A."/>
            <person name="Daniel R."/>
        </authorList>
    </citation>
    <scope>NUCLEOTIDE SEQUENCE [LARGE SCALE GENOMIC DNA]</scope>
    <source>
        <strain evidence="2 3">B4</strain>
    </source>
</reference>
<organism evidence="2 3">
    <name type="scientific">Variovorax paradoxus B4</name>
    <dbReference type="NCBI Taxonomy" id="1246301"/>
    <lineage>
        <taxon>Bacteria</taxon>
        <taxon>Pseudomonadati</taxon>
        <taxon>Pseudomonadota</taxon>
        <taxon>Betaproteobacteria</taxon>
        <taxon>Burkholderiales</taxon>
        <taxon>Comamonadaceae</taxon>
        <taxon>Variovorax</taxon>
    </lineage>
</organism>
<evidence type="ECO:0000259" key="1">
    <source>
        <dbReference type="Pfam" id="PF13276"/>
    </source>
</evidence>
<gene>
    <name evidence="2" type="ORF">VAPA_2c10270</name>
</gene>
<feature type="domain" description="HTH-like" evidence="1">
    <location>
        <begin position="26"/>
        <end position="76"/>
    </location>
</feature>
<dbReference type="Proteomes" id="UP000016223">
    <property type="component" value="Chromosome 2"/>
</dbReference>
<dbReference type="AlphaFoldDB" id="T1XLX4"/>